<dbReference type="InterPro" id="IPR023393">
    <property type="entry name" value="START-like_dom_sf"/>
</dbReference>
<dbReference type="OrthoDB" id="6423603at2759"/>
<dbReference type="PANTHER" id="PTHR40370:SF1">
    <property type="entry name" value="DUF3074 DOMAIN-CONTAINING PROTEIN"/>
    <property type="match status" value="1"/>
</dbReference>
<dbReference type="Gene3D" id="3.30.530.20">
    <property type="match status" value="1"/>
</dbReference>
<proteinExistence type="predicted"/>
<evidence type="ECO:0000313" key="2">
    <source>
        <dbReference type="EMBL" id="POY72419.1"/>
    </source>
</evidence>
<dbReference type="PANTHER" id="PTHR40370">
    <property type="entry name" value="EXPRESSED PROTEIN"/>
    <property type="match status" value="1"/>
</dbReference>
<dbReference type="Pfam" id="PF11274">
    <property type="entry name" value="DUF3074"/>
    <property type="match status" value="1"/>
</dbReference>
<reference evidence="2 3" key="1">
    <citation type="journal article" date="2018" name="Front. Microbiol.">
        <title>Prospects for Fungal Bioremediation of Acidic Radioactive Waste Sites: Characterization and Genome Sequence of Rhodotorula taiwanensis MD1149.</title>
        <authorList>
            <person name="Tkavc R."/>
            <person name="Matrosova V.Y."/>
            <person name="Grichenko O.E."/>
            <person name="Gostincar C."/>
            <person name="Volpe R.P."/>
            <person name="Klimenkova P."/>
            <person name="Gaidamakova E.K."/>
            <person name="Zhou C.E."/>
            <person name="Stewart B.J."/>
            <person name="Lyman M.G."/>
            <person name="Malfatti S.A."/>
            <person name="Rubinfeld B."/>
            <person name="Courtot M."/>
            <person name="Singh J."/>
            <person name="Dalgard C.L."/>
            <person name="Hamilton T."/>
            <person name="Frey K.G."/>
            <person name="Gunde-Cimerman N."/>
            <person name="Dugan L."/>
            <person name="Daly M.J."/>
        </authorList>
    </citation>
    <scope>NUCLEOTIDE SEQUENCE [LARGE SCALE GENOMIC DNA]</scope>
    <source>
        <strain evidence="2 3">MD1149</strain>
    </source>
</reference>
<gene>
    <name evidence="2" type="ORF">BMF94_4245</name>
</gene>
<keyword evidence="3" id="KW-1185">Reference proteome</keyword>
<organism evidence="2 3">
    <name type="scientific">Rhodotorula taiwanensis</name>
    <dbReference type="NCBI Taxonomy" id="741276"/>
    <lineage>
        <taxon>Eukaryota</taxon>
        <taxon>Fungi</taxon>
        <taxon>Dikarya</taxon>
        <taxon>Basidiomycota</taxon>
        <taxon>Pucciniomycotina</taxon>
        <taxon>Microbotryomycetes</taxon>
        <taxon>Sporidiobolales</taxon>
        <taxon>Sporidiobolaceae</taxon>
        <taxon>Rhodotorula</taxon>
    </lineage>
</organism>
<dbReference type="EMBL" id="PJQD01000048">
    <property type="protein sequence ID" value="POY72419.1"/>
    <property type="molecule type" value="Genomic_DNA"/>
</dbReference>
<comment type="caution">
    <text evidence="2">The sequence shown here is derived from an EMBL/GenBank/DDBJ whole genome shotgun (WGS) entry which is preliminary data.</text>
</comment>
<evidence type="ECO:0000313" key="3">
    <source>
        <dbReference type="Proteomes" id="UP000237144"/>
    </source>
</evidence>
<dbReference type="Proteomes" id="UP000237144">
    <property type="component" value="Unassembled WGS sequence"/>
</dbReference>
<sequence>MVPPSILTMRELTEKDLPPAPDSVEYSAWVDAAVTASLKLVASVPVAAATSDDAVWVKGKIYNGAQTYSTRSAEGIPGAGETEGFKWHTRQSIHDVAQLSYDDFERGLLIDHSLNEAKYIESCTEAKRVQVVKQGELEVWQTLYRLPFPASNRDFAFAILTVRVPESAATIPGLRAFLVVSIPFAHPREHGYTRGRYVSVEHVAEMPDGKIQWTMAVSSSAGGMVPKMISEHSMPSKISEDVPSFVKWAKKEFRAAT</sequence>
<dbReference type="SUPFAM" id="SSF55961">
    <property type="entry name" value="Bet v1-like"/>
    <property type="match status" value="1"/>
</dbReference>
<name>A0A2S5B6M6_9BASI</name>
<feature type="domain" description="DUF3074" evidence="1">
    <location>
        <begin position="87"/>
        <end position="249"/>
    </location>
</feature>
<evidence type="ECO:0000259" key="1">
    <source>
        <dbReference type="Pfam" id="PF11274"/>
    </source>
</evidence>
<dbReference type="InterPro" id="IPR024500">
    <property type="entry name" value="DUF3074"/>
</dbReference>
<accession>A0A2S5B6M6</accession>
<protein>
    <recommendedName>
        <fullName evidence="1">DUF3074 domain-containing protein</fullName>
    </recommendedName>
</protein>
<dbReference type="AlphaFoldDB" id="A0A2S5B6M6"/>